<evidence type="ECO:0000313" key="2">
    <source>
        <dbReference type="Proteomes" id="UP000324800"/>
    </source>
</evidence>
<dbReference type="InterPro" id="IPR052055">
    <property type="entry name" value="Hepadnavirus_pol/RT"/>
</dbReference>
<sequence length="273" mass="31848">MRNFGHGIITHPVREDSLYLKLMYSAKMRSLKNIEQKENMILPNEILQELYYWQGVIVRNIEMTLEVRISEAVIVSDASPKGWRVTLELQTGDTLVQYGEWNKEQKRWTSNKKEMEAKYLGLFCYGQVFKELQIRTILIKSDSSTAVQDLAKQRAGQTLLAEVKKIVKLCLLLKIQIQIQHIPGISNKITDALSRLSTQGDYSVKKERFIALRQAWQLIPTLDLFATGENKLVDRSVAIEEEKEEAEWLKTLSRPWMEEIFWIHPPFQRLEKP</sequence>
<gene>
    <name evidence="1" type="ORF">EZS28_043502</name>
</gene>
<organism evidence="1 2">
    <name type="scientific">Streblomastix strix</name>
    <dbReference type="NCBI Taxonomy" id="222440"/>
    <lineage>
        <taxon>Eukaryota</taxon>
        <taxon>Metamonada</taxon>
        <taxon>Preaxostyla</taxon>
        <taxon>Oxymonadida</taxon>
        <taxon>Streblomastigidae</taxon>
        <taxon>Streblomastix</taxon>
    </lineage>
</organism>
<dbReference type="PANTHER" id="PTHR33050">
    <property type="entry name" value="REVERSE TRANSCRIPTASE DOMAIN-CONTAINING PROTEIN"/>
    <property type="match status" value="1"/>
</dbReference>
<dbReference type="AlphaFoldDB" id="A0A5J4TTW7"/>
<dbReference type="CDD" id="cd09275">
    <property type="entry name" value="RNase_HI_RT_DIRS1"/>
    <property type="match status" value="1"/>
</dbReference>
<dbReference type="InterPro" id="IPR036397">
    <property type="entry name" value="RNaseH_sf"/>
</dbReference>
<dbReference type="Gene3D" id="3.30.420.10">
    <property type="entry name" value="Ribonuclease H-like superfamily/Ribonuclease H"/>
    <property type="match status" value="1"/>
</dbReference>
<accession>A0A5J4TTW7</accession>
<evidence type="ECO:0008006" key="3">
    <source>
        <dbReference type="Google" id="ProtNLM"/>
    </source>
</evidence>
<proteinExistence type="predicted"/>
<dbReference type="GO" id="GO:0003676">
    <property type="term" value="F:nucleic acid binding"/>
    <property type="evidence" value="ECO:0007669"/>
    <property type="project" value="InterPro"/>
</dbReference>
<dbReference type="EMBL" id="SNRW01026200">
    <property type="protein sequence ID" value="KAA6360971.1"/>
    <property type="molecule type" value="Genomic_DNA"/>
</dbReference>
<reference evidence="1 2" key="1">
    <citation type="submission" date="2019-03" db="EMBL/GenBank/DDBJ databases">
        <title>Single cell metagenomics reveals metabolic interactions within the superorganism composed of flagellate Streblomastix strix and complex community of Bacteroidetes bacteria on its surface.</title>
        <authorList>
            <person name="Treitli S.C."/>
            <person name="Kolisko M."/>
            <person name="Husnik F."/>
            <person name="Keeling P."/>
            <person name="Hampl V."/>
        </authorList>
    </citation>
    <scope>NUCLEOTIDE SEQUENCE [LARGE SCALE GENOMIC DNA]</scope>
    <source>
        <strain evidence="1">ST1C</strain>
    </source>
</reference>
<evidence type="ECO:0000313" key="1">
    <source>
        <dbReference type="EMBL" id="KAA6360971.1"/>
    </source>
</evidence>
<comment type="caution">
    <text evidence="1">The sequence shown here is derived from an EMBL/GenBank/DDBJ whole genome shotgun (WGS) entry which is preliminary data.</text>
</comment>
<dbReference type="Proteomes" id="UP000324800">
    <property type="component" value="Unassembled WGS sequence"/>
</dbReference>
<name>A0A5J4TTW7_9EUKA</name>
<protein>
    <recommendedName>
        <fullName evidence="3">RNase H type-1 domain-containing protein</fullName>
    </recommendedName>
</protein>
<dbReference type="PANTHER" id="PTHR33050:SF7">
    <property type="entry name" value="RIBONUCLEASE H"/>
    <property type="match status" value="1"/>
</dbReference>